<dbReference type="SUPFAM" id="SSF56112">
    <property type="entry name" value="Protein kinase-like (PK-like)"/>
    <property type="match status" value="1"/>
</dbReference>
<comment type="similarity">
    <text evidence="1">Belongs to the protein kinase superfamily.</text>
</comment>
<evidence type="ECO:0000259" key="3">
    <source>
        <dbReference type="PROSITE" id="PS50011"/>
    </source>
</evidence>
<dbReference type="GO" id="GO:0005524">
    <property type="term" value="F:ATP binding"/>
    <property type="evidence" value="ECO:0007669"/>
    <property type="project" value="InterPro"/>
</dbReference>
<keyword evidence="2" id="KW-0472">Membrane</keyword>
<dbReference type="InterPro" id="IPR000719">
    <property type="entry name" value="Prot_kinase_dom"/>
</dbReference>
<dbReference type="InterPro" id="IPR011009">
    <property type="entry name" value="Kinase-like_dom_sf"/>
</dbReference>
<dbReference type="Gene3D" id="1.10.510.10">
    <property type="entry name" value="Transferase(Phosphotransferase) domain 1"/>
    <property type="match status" value="1"/>
</dbReference>
<sequence>MLSPSAAFNAAKKDQPTAIIITESSGRVEQDVPNQQPAPAPRPSSVRNFKTWFAANLIYLLTGLWYLIQFISPFLLLTTNYPSPSSFVCGAYGSILTVIYLKCTDINAGSLKKQKNLLVKFGLLAACWNVITIGSIILIYTINVFTYKIIMAYRTYRNASVTSPQPTADDLESLLRRQSLGSIWIKPKECSNFSEKFKVKRMEYFNRFRSTVTQVAEKAKNALPGNPITREYEIGEQVGSAGPGLYWKIYNGVKYSSKQPVAVWMFDKKDIEKWPKDDKEMFISVIKKGVAQLTRLRHPRLLIIEHPIEESRDSLAFTTEPVFTSLANVVGNTENFSSSLPPHLRDFKLLDVEIKHGLFQLGEALTFLHVDLKMIHRNICPSSVIINDKGAWKLAGFDFAVQGQAGANSQYTYEGIEWNERLPSVCQPVLDYIAPEYICGGSCNPNSDIFSLGSLSFAVFNRGKAPMDHKNRRDVFEKNMEKLKSFPQQFLANIPAVFIEDFKMCLNYLPDLRPDATQFTKIAYFDDPLVRALNYFESLMQMDNSQKMQFFKSLPNVLTKFDKRPLLQKVMPFLSGEFSTPDLIPFILPSVFLIAEMASKQEFSDAILPVLVPLFTMQRPYQIALLLLQKMELLLEKTSEEDIKKHVLPLIYNSICSETTRIQELCLSIVPNIGKLVDRQSMKTQMLPKLLKLATDGTVLSARFKIGRIIITLSRLNLTRIWQNFVGFLILVGNLLLVFQVLLGFKILHYVQILISHILIFLKFFQARRCSD</sequence>
<dbReference type="InterPro" id="IPR016024">
    <property type="entry name" value="ARM-type_fold"/>
</dbReference>
<gene>
    <name evidence="4" type="ORF">WR25_14538</name>
</gene>
<dbReference type="FunFam" id="3.30.200.20:FF:000179">
    <property type="entry name" value="SCY1 like pseudokinase 2"/>
    <property type="match status" value="1"/>
</dbReference>
<protein>
    <recommendedName>
        <fullName evidence="3">Protein kinase domain-containing protein</fullName>
    </recommendedName>
</protein>
<evidence type="ECO:0000313" key="4">
    <source>
        <dbReference type="EMBL" id="PAV65215.1"/>
    </source>
</evidence>
<dbReference type="PROSITE" id="PS50011">
    <property type="entry name" value="PROTEIN_KINASE_DOM"/>
    <property type="match status" value="1"/>
</dbReference>
<feature type="transmembrane region" description="Helical" evidence="2">
    <location>
        <begin position="121"/>
        <end position="142"/>
    </location>
</feature>
<evidence type="ECO:0000256" key="1">
    <source>
        <dbReference type="ARBA" id="ARBA00038349"/>
    </source>
</evidence>
<dbReference type="EMBL" id="LIAE01010218">
    <property type="protein sequence ID" value="PAV65215.1"/>
    <property type="molecule type" value="Genomic_DNA"/>
</dbReference>
<dbReference type="InterPro" id="IPR051177">
    <property type="entry name" value="CIK-Related_Protein"/>
</dbReference>
<feature type="transmembrane region" description="Helical" evidence="2">
    <location>
        <begin position="721"/>
        <end position="741"/>
    </location>
</feature>
<evidence type="ECO:0000313" key="5">
    <source>
        <dbReference type="Proteomes" id="UP000218231"/>
    </source>
</evidence>
<dbReference type="GO" id="GO:0004672">
    <property type="term" value="F:protein kinase activity"/>
    <property type="evidence" value="ECO:0007669"/>
    <property type="project" value="InterPro"/>
</dbReference>
<comment type="caution">
    <text evidence="4">The sequence shown here is derived from an EMBL/GenBank/DDBJ whole genome shotgun (WGS) entry which is preliminary data.</text>
</comment>
<dbReference type="OrthoDB" id="79687at2759"/>
<dbReference type="Proteomes" id="UP000218231">
    <property type="component" value="Unassembled WGS sequence"/>
</dbReference>
<organism evidence="4 5">
    <name type="scientific">Diploscapter pachys</name>
    <dbReference type="NCBI Taxonomy" id="2018661"/>
    <lineage>
        <taxon>Eukaryota</taxon>
        <taxon>Metazoa</taxon>
        <taxon>Ecdysozoa</taxon>
        <taxon>Nematoda</taxon>
        <taxon>Chromadorea</taxon>
        <taxon>Rhabditida</taxon>
        <taxon>Rhabditina</taxon>
        <taxon>Rhabditomorpha</taxon>
        <taxon>Rhabditoidea</taxon>
        <taxon>Rhabditidae</taxon>
        <taxon>Diploscapter</taxon>
    </lineage>
</organism>
<dbReference type="SUPFAM" id="SSF48371">
    <property type="entry name" value="ARM repeat"/>
    <property type="match status" value="1"/>
</dbReference>
<dbReference type="SMART" id="SM00220">
    <property type="entry name" value="S_TKc"/>
    <property type="match status" value="1"/>
</dbReference>
<accession>A0A2A2JU45</accession>
<dbReference type="PANTHER" id="PTHR12984">
    <property type="entry name" value="SCY1-RELATED S/T PROTEIN KINASE-LIKE"/>
    <property type="match status" value="1"/>
</dbReference>
<dbReference type="CDD" id="cd14011">
    <property type="entry name" value="PK_SCY1_like"/>
    <property type="match status" value="1"/>
</dbReference>
<dbReference type="Gene3D" id="3.30.200.20">
    <property type="entry name" value="Phosphorylase Kinase, domain 1"/>
    <property type="match status" value="1"/>
</dbReference>
<proteinExistence type="inferred from homology"/>
<dbReference type="Gene3D" id="1.25.10.10">
    <property type="entry name" value="Leucine-rich Repeat Variant"/>
    <property type="match status" value="1"/>
</dbReference>
<dbReference type="Pfam" id="PF00069">
    <property type="entry name" value="Pkinase"/>
    <property type="match status" value="1"/>
</dbReference>
<keyword evidence="2" id="KW-0812">Transmembrane</keyword>
<feature type="transmembrane region" description="Helical" evidence="2">
    <location>
        <begin position="52"/>
        <end position="75"/>
    </location>
</feature>
<feature type="domain" description="Protein kinase" evidence="3">
    <location>
        <begin position="232"/>
        <end position="525"/>
    </location>
</feature>
<keyword evidence="2" id="KW-1133">Transmembrane helix</keyword>
<dbReference type="PANTHER" id="PTHR12984:SF6">
    <property type="entry name" value="SCY1-LIKE PROTEIN 2"/>
    <property type="match status" value="1"/>
</dbReference>
<reference evidence="4 5" key="1">
    <citation type="journal article" date="2017" name="Curr. Biol.">
        <title>Genome architecture and evolution of a unichromosomal asexual nematode.</title>
        <authorList>
            <person name="Fradin H."/>
            <person name="Zegar C."/>
            <person name="Gutwein M."/>
            <person name="Lucas J."/>
            <person name="Kovtun M."/>
            <person name="Corcoran D."/>
            <person name="Baugh L.R."/>
            <person name="Kiontke K."/>
            <person name="Gunsalus K."/>
            <person name="Fitch D.H."/>
            <person name="Piano F."/>
        </authorList>
    </citation>
    <scope>NUCLEOTIDE SEQUENCE [LARGE SCALE GENOMIC DNA]</scope>
    <source>
        <strain evidence="4">PF1309</strain>
    </source>
</reference>
<evidence type="ECO:0000256" key="2">
    <source>
        <dbReference type="SAM" id="Phobius"/>
    </source>
</evidence>
<dbReference type="InterPro" id="IPR011989">
    <property type="entry name" value="ARM-like"/>
</dbReference>
<dbReference type="AlphaFoldDB" id="A0A2A2JU45"/>
<keyword evidence="5" id="KW-1185">Reference proteome</keyword>
<feature type="transmembrane region" description="Helical" evidence="2">
    <location>
        <begin position="81"/>
        <end position="101"/>
    </location>
</feature>
<dbReference type="STRING" id="2018661.A0A2A2JU45"/>
<name>A0A2A2JU45_9BILA</name>